<feature type="transmembrane region" description="Helical" evidence="9">
    <location>
        <begin position="273"/>
        <end position="296"/>
    </location>
</feature>
<keyword evidence="6 9" id="KW-0812">Transmembrane</keyword>
<reference evidence="10" key="1">
    <citation type="submission" date="2022-04" db="EMBL/GenBank/DDBJ databases">
        <title>Roseomonas acroporae sp. nov., isolated from coral Acropora digitifera.</title>
        <authorList>
            <person name="Sun H."/>
        </authorList>
    </citation>
    <scope>NUCLEOTIDE SEQUENCE</scope>
    <source>
        <strain evidence="10">NAR14</strain>
    </source>
</reference>
<evidence type="ECO:0000256" key="6">
    <source>
        <dbReference type="ARBA" id="ARBA00022692"/>
    </source>
</evidence>
<dbReference type="EMBL" id="JALPRX010000054">
    <property type="protein sequence ID" value="MCK8785300.1"/>
    <property type="molecule type" value="Genomic_DNA"/>
</dbReference>
<evidence type="ECO:0000256" key="3">
    <source>
        <dbReference type="ARBA" id="ARBA00004991"/>
    </source>
</evidence>
<name>A0A9X1YAC3_9PROT</name>
<dbReference type="Proteomes" id="UP001139516">
    <property type="component" value="Unassembled WGS sequence"/>
</dbReference>
<comment type="pathway">
    <text evidence="2">Lipid metabolism; sphingolipid metabolism.</text>
</comment>
<protein>
    <submittedName>
        <fullName evidence="10">Glycosyltransferase</fullName>
        <ecNumber evidence="10">2.4.-.-</ecNumber>
    </submittedName>
</protein>
<dbReference type="GO" id="GO:0006679">
    <property type="term" value="P:glucosylceramide biosynthetic process"/>
    <property type="evidence" value="ECO:0007669"/>
    <property type="project" value="TreeGrafter"/>
</dbReference>
<feature type="transmembrane region" description="Helical" evidence="9">
    <location>
        <begin position="345"/>
        <end position="367"/>
    </location>
</feature>
<comment type="pathway">
    <text evidence="3">Sphingolipid metabolism.</text>
</comment>
<dbReference type="PANTHER" id="PTHR12726:SF0">
    <property type="entry name" value="CERAMIDE GLUCOSYLTRANSFERASE"/>
    <property type="match status" value="1"/>
</dbReference>
<organism evidence="10 11">
    <name type="scientific">Roseomonas acroporae</name>
    <dbReference type="NCBI Taxonomy" id="2937791"/>
    <lineage>
        <taxon>Bacteria</taxon>
        <taxon>Pseudomonadati</taxon>
        <taxon>Pseudomonadota</taxon>
        <taxon>Alphaproteobacteria</taxon>
        <taxon>Acetobacterales</taxon>
        <taxon>Roseomonadaceae</taxon>
        <taxon>Roseomonas</taxon>
    </lineage>
</organism>
<dbReference type="Gene3D" id="3.90.550.10">
    <property type="entry name" value="Spore Coat Polysaccharide Biosynthesis Protein SpsA, Chain A"/>
    <property type="match status" value="1"/>
</dbReference>
<keyword evidence="7 9" id="KW-1133">Transmembrane helix</keyword>
<dbReference type="InterPro" id="IPR029044">
    <property type="entry name" value="Nucleotide-diphossugar_trans"/>
</dbReference>
<dbReference type="GO" id="GO:0008120">
    <property type="term" value="F:ceramide glucosyltransferase activity"/>
    <property type="evidence" value="ECO:0007669"/>
    <property type="project" value="TreeGrafter"/>
</dbReference>
<evidence type="ECO:0000256" key="4">
    <source>
        <dbReference type="ARBA" id="ARBA00022676"/>
    </source>
</evidence>
<dbReference type="RefSeq" id="WP_248667422.1">
    <property type="nucleotide sequence ID" value="NZ_JALPRX010000054.1"/>
</dbReference>
<keyword evidence="11" id="KW-1185">Reference proteome</keyword>
<keyword evidence="4 10" id="KW-0328">Glycosyltransferase</keyword>
<evidence type="ECO:0000313" key="11">
    <source>
        <dbReference type="Proteomes" id="UP001139516"/>
    </source>
</evidence>
<evidence type="ECO:0000256" key="8">
    <source>
        <dbReference type="ARBA" id="ARBA00023136"/>
    </source>
</evidence>
<evidence type="ECO:0000256" key="7">
    <source>
        <dbReference type="ARBA" id="ARBA00022989"/>
    </source>
</evidence>
<keyword evidence="5 10" id="KW-0808">Transferase</keyword>
<dbReference type="AlphaFoldDB" id="A0A9X1YAC3"/>
<proteinExistence type="predicted"/>
<accession>A0A9X1YAC3</accession>
<gene>
    <name evidence="10" type="ORF">M0638_12985</name>
</gene>
<evidence type="ECO:0000256" key="2">
    <source>
        <dbReference type="ARBA" id="ARBA00004760"/>
    </source>
</evidence>
<evidence type="ECO:0000256" key="9">
    <source>
        <dbReference type="SAM" id="Phobius"/>
    </source>
</evidence>
<comment type="caution">
    <text evidence="10">The sequence shown here is derived from an EMBL/GenBank/DDBJ whole genome shotgun (WGS) entry which is preliminary data.</text>
</comment>
<sequence length="392" mass="41530">MTQALLAAWLLVSLLATLGTALYLWRVRRPLAPAPAAGRVALIVPVRGAGPGLDAFLRGALAQRGVPYRLILAVESESDPAAAAIDAATRAAPVPVRRVTAGPAAGRGQKVHNLLAALPVLEPADAFVVFADADTAPPPDWLAQLLRPVLLGRAEAASGYFWTLPADDALPSRLAGLIGASVATLARFHRWNLCWGGSTALARPALERMDLPRAWAGTVSDDLMLTRAARAAGCRIHAPLFVLLPGPARFGWRGLLAYGRRQYLILRVHAPRHWWLAMAALVPPVLGAAAALPGALAGESLPLAALGAGLALQQGRASLRLAIARRVLPGEAAALAVRSLRRDRWLLPLAVPLHAGLAIAGGCGRTLRWAGFRYRLRAPDLTEVLERPAPWR</sequence>
<evidence type="ECO:0000313" key="10">
    <source>
        <dbReference type="EMBL" id="MCK8785300.1"/>
    </source>
</evidence>
<dbReference type="PANTHER" id="PTHR12726">
    <property type="entry name" value="CERAMIDE GLUCOSYLTRANSFERASE"/>
    <property type="match status" value="1"/>
</dbReference>
<keyword evidence="8 9" id="KW-0472">Membrane</keyword>
<dbReference type="InterPro" id="IPR025993">
    <property type="entry name" value="Ceramide_glucosylTrfase"/>
</dbReference>
<dbReference type="EC" id="2.4.-.-" evidence="10"/>
<comment type="subcellular location">
    <subcellularLocation>
        <location evidence="1">Membrane</location>
        <topology evidence="1">Multi-pass membrane protein</topology>
    </subcellularLocation>
</comment>
<dbReference type="Pfam" id="PF13641">
    <property type="entry name" value="Glyco_tranf_2_3"/>
    <property type="match status" value="1"/>
</dbReference>
<dbReference type="GO" id="GO:0016020">
    <property type="term" value="C:membrane"/>
    <property type="evidence" value="ECO:0007669"/>
    <property type="project" value="UniProtKB-SubCell"/>
</dbReference>
<dbReference type="SUPFAM" id="SSF53448">
    <property type="entry name" value="Nucleotide-diphospho-sugar transferases"/>
    <property type="match status" value="1"/>
</dbReference>
<evidence type="ECO:0000256" key="1">
    <source>
        <dbReference type="ARBA" id="ARBA00004141"/>
    </source>
</evidence>
<dbReference type="CDD" id="cd00761">
    <property type="entry name" value="Glyco_tranf_GTA_type"/>
    <property type="match status" value="1"/>
</dbReference>
<evidence type="ECO:0000256" key="5">
    <source>
        <dbReference type="ARBA" id="ARBA00022679"/>
    </source>
</evidence>